<dbReference type="Gene3D" id="3.10.180.40">
    <property type="entry name" value="C3-degrading proteinase like domains"/>
    <property type="match status" value="1"/>
</dbReference>
<keyword evidence="5" id="KW-1185">Reference proteome</keyword>
<dbReference type="Pfam" id="PF14506">
    <property type="entry name" value="CppA_N"/>
    <property type="match status" value="1"/>
</dbReference>
<accession>A0A9X1BCU2</accession>
<gene>
    <name evidence="3" type="ORF">BTU61_05890</name>
    <name evidence="4" type="ORF">J4854_09175</name>
</gene>
<evidence type="ECO:0000259" key="2">
    <source>
        <dbReference type="Pfam" id="PF14507"/>
    </source>
</evidence>
<organism evidence="3 6">
    <name type="scientific">Streptococcus lactarius</name>
    <dbReference type="NCBI Taxonomy" id="684066"/>
    <lineage>
        <taxon>Bacteria</taxon>
        <taxon>Bacillati</taxon>
        <taxon>Bacillota</taxon>
        <taxon>Bacilli</taxon>
        <taxon>Lactobacillales</taxon>
        <taxon>Streptococcaceae</taxon>
        <taxon>Streptococcus</taxon>
    </lineage>
</organism>
<dbReference type="Pfam" id="PF14507">
    <property type="entry name" value="CppA_C"/>
    <property type="match status" value="1"/>
</dbReference>
<name>A0A9X1BCU2_9STRE</name>
<dbReference type="Proteomes" id="UP001138780">
    <property type="component" value="Unassembled WGS sequence"/>
</dbReference>
<evidence type="ECO:0000313" key="4">
    <source>
        <dbReference type="EMBL" id="QUB38702.1"/>
    </source>
</evidence>
<evidence type="ECO:0000313" key="3">
    <source>
        <dbReference type="EMBL" id="MBK4779735.1"/>
    </source>
</evidence>
<dbReference type="AlphaFoldDB" id="A0A9X1BCU2"/>
<feature type="domain" description="CppA C-terminal" evidence="2">
    <location>
        <begin position="145"/>
        <end position="241"/>
    </location>
</feature>
<dbReference type="Gene3D" id="3.10.180.10">
    <property type="entry name" value="2,3-Dihydroxybiphenyl 1,2-Dioxygenase, domain 1"/>
    <property type="match status" value="1"/>
</dbReference>
<proteinExistence type="predicted"/>
<evidence type="ECO:0000313" key="5">
    <source>
        <dbReference type="Proteomes" id="UP000676511"/>
    </source>
</evidence>
<reference evidence="3" key="1">
    <citation type="submission" date="2016-12" db="EMBL/GenBank/DDBJ databases">
        <title>Draft genome of Streptococcus lactarius CCUG 66490T type strain.</title>
        <authorList>
            <person name="Salva-Serra F."/>
            <person name="Engstrom-Jakobsson H."/>
            <person name="Thorell K."/>
            <person name="Gomila M."/>
            <person name="Gonzales-Siles L."/>
            <person name="Busquets A."/>
            <person name="Jaen-Luchoro D."/>
            <person name="Karlsson R."/>
            <person name="Kristiansson E."/>
            <person name="Moore E."/>
        </authorList>
    </citation>
    <scope>NUCLEOTIDE SEQUENCE</scope>
    <source>
        <strain evidence="3">CCUG 66490</strain>
    </source>
</reference>
<sequence>MTINQIVRVIPVLKVNNRNVNQDFYEETLGMKVLVEEGALLSLGDASNVEKIVLEESPSMRSRKVEGPKKLKRIVVKVGEAQEIDYLLARKPQTTALYQGANGRAFEVVSPQGDRILVHAEEELESLEPLEEAPLVVVPDDFTGLTAFEVAFLEVNVLDPAQAKKLYEAADLTGFVHVKEAQGEDLQLENNVTWDLSTIKVELAAFDVEALRESLGDAVEFVHRKGSFMIAKDTSRIELWFEGKQGRVHISYEP</sequence>
<evidence type="ECO:0000259" key="1">
    <source>
        <dbReference type="Pfam" id="PF14506"/>
    </source>
</evidence>
<dbReference type="EMBL" id="CP072329">
    <property type="protein sequence ID" value="QUB38702.1"/>
    <property type="molecule type" value="Genomic_DNA"/>
</dbReference>
<dbReference type="InterPro" id="IPR032703">
    <property type="entry name" value="CppA_C"/>
</dbReference>
<dbReference type="SUPFAM" id="SSF54593">
    <property type="entry name" value="Glyoxalase/Bleomycin resistance protein/Dihydroxybiphenyl dioxygenase"/>
    <property type="match status" value="1"/>
</dbReference>
<dbReference type="InterPro" id="IPR029068">
    <property type="entry name" value="Glyas_Bleomycin-R_OHBP_Dase"/>
</dbReference>
<evidence type="ECO:0000313" key="6">
    <source>
        <dbReference type="Proteomes" id="UP001138780"/>
    </source>
</evidence>
<protein>
    <submittedName>
        <fullName evidence="3">Proteinase</fullName>
    </submittedName>
</protein>
<dbReference type="EMBL" id="MRXX01000007">
    <property type="protein sequence ID" value="MBK4779735.1"/>
    <property type="molecule type" value="Genomic_DNA"/>
</dbReference>
<dbReference type="Proteomes" id="UP000676511">
    <property type="component" value="Chromosome"/>
</dbReference>
<dbReference type="RefSeq" id="WP_200772753.1">
    <property type="nucleotide sequence ID" value="NZ_CP072329.1"/>
</dbReference>
<dbReference type="InterPro" id="IPR032702">
    <property type="entry name" value="CppA_N"/>
</dbReference>
<reference evidence="4 5" key="2">
    <citation type="submission" date="2021-03" db="EMBL/GenBank/DDBJ databases">
        <title>Human Oral Microbial Genomes.</title>
        <authorList>
            <person name="Johnston C.D."/>
            <person name="Chen T."/>
            <person name="Dewhirst F.E."/>
        </authorList>
    </citation>
    <scope>NUCLEOTIDE SEQUENCE [LARGE SCALE GENOMIC DNA]</scope>
    <source>
        <strain evidence="4 5">CCUG 66490</strain>
    </source>
</reference>
<feature type="domain" description="CppA N-terminal" evidence="1">
    <location>
        <begin position="10"/>
        <end position="128"/>
    </location>
</feature>